<gene>
    <name evidence="2" type="ORF">AS202_01235</name>
</gene>
<reference evidence="2 3" key="1">
    <citation type="journal article" date="2016" name="J. Zhejiang Univ. Sci. B">
        <title>Antibiotic resistance mechanisms of Myroides sp.</title>
        <authorList>
            <person name="Hu S."/>
            <person name="Yuan S."/>
            <person name="Qu H."/>
            <person name="Jiang T."/>
            <person name="Zhou Y."/>
            <person name="Wang M."/>
            <person name="Ming D."/>
        </authorList>
    </citation>
    <scope>NUCLEOTIDE SEQUENCE [LARGE SCALE GENOMIC DNA]</scope>
    <source>
        <strain evidence="2 3">PR63039</strain>
    </source>
</reference>
<accession>A0AAI8C2C8</accession>
<proteinExistence type="predicted"/>
<feature type="transmembrane region" description="Helical" evidence="1">
    <location>
        <begin position="105"/>
        <end position="128"/>
    </location>
</feature>
<dbReference type="InterPro" id="IPR012340">
    <property type="entry name" value="NA-bd_OB-fold"/>
</dbReference>
<keyword evidence="1" id="KW-1133">Transmembrane helix</keyword>
<evidence type="ECO:0000313" key="3">
    <source>
        <dbReference type="Proteomes" id="UP000069030"/>
    </source>
</evidence>
<keyword evidence="1" id="KW-0812">Transmembrane</keyword>
<organism evidence="2 3">
    <name type="scientific">Myroides odoratimimus</name>
    <dbReference type="NCBI Taxonomy" id="76832"/>
    <lineage>
        <taxon>Bacteria</taxon>
        <taxon>Pseudomonadati</taxon>
        <taxon>Bacteroidota</taxon>
        <taxon>Flavobacteriia</taxon>
        <taxon>Flavobacteriales</taxon>
        <taxon>Flavobacteriaceae</taxon>
        <taxon>Myroides</taxon>
    </lineage>
</organism>
<dbReference type="Gene3D" id="2.40.50.140">
    <property type="entry name" value="Nucleic acid-binding proteins"/>
    <property type="match status" value="1"/>
</dbReference>
<sequence>MTEIIHHLFNPLPNAIMSVLMGITFIYWIFSALLGGFDGFDIDMDVNPEIDVDIDIDADVDTDFDLQQSHLDITHDKEVDVADHVDVRQPSIFMQILEFMNVGKIPFMIVLTIFKFFTWAGTLLTTTIPKVVNLSFWSVLILIPLSFIAIILTHYATLPLVKFLKNTGYHGEKAIDFIGKEGVMLSSITADKQGNMEVVIDQDPIKILVQSTDGNQIKYGEKVIIIKKCDKENIFQVRRIH</sequence>
<dbReference type="GeneID" id="66973469"/>
<dbReference type="Proteomes" id="UP000069030">
    <property type="component" value="Chromosome"/>
</dbReference>
<evidence type="ECO:0000313" key="2">
    <source>
        <dbReference type="EMBL" id="ALU24878.1"/>
    </source>
</evidence>
<dbReference type="EMBL" id="CP013690">
    <property type="protein sequence ID" value="ALU24878.1"/>
    <property type="molecule type" value="Genomic_DNA"/>
</dbReference>
<feature type="transmembrane region" description="Helical" evidence="1">
    <location>
        <begin position="134"/>
        <end position="156"/>
    </location>
</feature>
<evidence type="ECO:0000256" key="1">
    <source>
        <dbReference type="SAM" id="Phobius"/>
    </source>
</evidence>
<dbReference type="AlphaFoldDB" id="A0AAI8C2C8"/>
<name>A0AAI8C2C8_9FLAO</name>
<keyword evidence="1" id="KW-0472">Membrane</keyword>
<dbReference type="KEGG" id="mod:AS202_01235"/>
<protein>
    <recommendedName>
        <fullName evidence="4">DUF1449 domain-containing protein</fullName>
    </recommendedName>
</protein>
<dbReference type="RefSeq" id="WP_006261925.1">
    <property type="nucleotide sequence ID" value="NZ_CP013690.1"/>
</dbReference>
<feature type="transmembrane region" description="Helical" evidence="1">
    <location>
        <begin position="15"/>
        <end position="37"/>
    </location>
</feature>
<evidence type="ECO:0008006" key="4">
    <source>
        <dbReference type="Google" id="ProtNLM"/>
    </source>
</evidence>